<accession>A0ABU9D9Z4</accession>
<dbReference type="PROSITE" id="PS50894">
    <property type="entry name" value="HPT"/>
    <property type="match status" value="1"/>
</dbReference>
<proteinExistence type="predicted"/>
<dbReference type="Gene3D" id="1.20.120.160">
    <property type="entry name" value="HPT domain"/>
    <property type="match status" value="1"/>
</dbReference>
<feature type="modified residue" description="4-aspartylphosphate" evidence="5">
    <location>
        <position position="301"/>
    </location>
</feature>
<evidence type="ECO:0000256" key="5">
    <source>
        <dbReference type="PROSITE-ProRule" id="PRU00169"/>
    </source>
</evidence>
<dbReference type="CDD" id="cd01949">
    <property type="entry name" value="GGDEF"/>
    <property type="match status" value="1"/>
</dbReference>
<dbReference type="PANTHER" id="PTHR45138">
    <property type="entry name" value="REGULATORY COMPONENTS OF SENSORY TRANSDUCTION SYSTEM"/>
    <property type="match status" value="1"/>
</dbReference>
<protein>
    <recommendedName>
        <fullName evidence="1">diguanylate cyclase</fullName>
        <ecNumber evidence="1">2.7.7.65</ecNumber>
    </recommendedName>
</protein>
<dbReference type="SMART" id="SM00073">
    <property type="entry name" value="HPT"/>
    <property type="match status" value="1"/>
</dbReference>
<keyword evidence="9" id="KW-0808">Transferase</keyword>
<dbReference type="EMBL" id="JBBPCO010000010">
    <property type="protein sequence ID" value="MEK8090194.1"/>
    <property type="molecule type" value="Genomic_DNA"/>
</dbReference>
<organism evidence="9 10">
    <name type="scientific">Thermithiobacillus plumbiphilus</name>
    <dbReference type="NCBI Taxonomy" id="1729899"/>
    <lineage>
        <taxon>Bacteria</taxon>
        <taxon>Pseudomonadati</taxon>
        <taxon>Pseudomonadota</taxon>
        <taxon>Acidithiobacillia</taxon>
        <taxon>Acidithiobacillales</taxon>
        <taxon>Thermithiobacillaceae</taxon>
        <taxon>Thermithiobacillus</taxon>
    </lineage>
</organism>
<dbReference type="RefSeq" id="WP_341371250.1">
    <property type="nucleotide sequence ID" value="NZ_JBBPCO010000010.1"/>
</dbReference>
<evidence type="ECO:0000256" key="1">
    <source>
        <dbReference type="ARBA" id="ARBA00012528"/>
    </source>
</evidence>
<dbReference type="Pfam" id="PF01627">
    <property type="entry name" value="Hpt"/>
    <property type="match status" value="1"/>
</dbReference>
<feature type="domain" description="Response regulatory" evidence="6">
    <location>
        <begin position="252"/>
        <end position="368"/>
    </location>
</feature>
<dbReference type="NCBIfam" id="TIGR00254">
    <property type="entry name" value="GGDEF"/>
    <property type="match status" value="1"/>
</dbReference>
<evidence type="ECO:0000256" key="2">
    <source>
        <dbReference type="ARBA" id="ARBA00023012"/>
    </source>
</evidence>
<name>A0ABU9D9Z4_9PROT</name>
<dbReference type="Gene3D" id="3.30.70.270">
    <property type="match status" value="1"/>
</dbReference>
<keyword evidence="10" id="KW-1185">Reference proteome</keyword>
<dbReference type="PANTHER" id="PTHR45138:SF9">
    <property type="entry name" value="DIGUANYLATE CYCLASE DGCM-RELATED"/>
    <property type="match status" value="1"/>
</dbReference>
<dbReference type="InterPro" id="IPR036641">
    <property type="entry name" value="HPT_dom_sf"/>
</dbReference>
<evidence type="ECO:0000259" key="8">
    <source>
        <dbReference type="PROSITE" id="PS50894"/>
    </source>
</evidence>
<dbReference type="SMART" id="SM00448">
    <property type="entry name" value="REC"/>
    <property type="match status" value="2"/>
</dbReference>
<dbReference type="Gene3D" id="3.40.50.2300">
    <property type="match status" value="2"/>
</dbReference>
<evidence type="ECO:0000313" key="10">
    <source>
        <dbReference type="Proteomes" id="UP001446205"/>
    </source>
</evidence>
<dbReference type="InterPro" id="IPR011006">
    <property type="entry name" value="CheY-like_superfamily"/>
</dbReference>
<dbReference type="Pfam" id="PF00072">
    <property type="entry name" value="Response_reg"/>
    <property type="match status" value="1"/>
</dbReference>
<dbReference type="CDD" id="cd00088">
    <property type="entry name" value="HPT"/>
    <property type="match status" value="1"/>
</dbReference>
<evidence type="ECO:0000256" key="3">
    <source>
        <dbReference type="ARBA" id="ARBA00034247"/>
    </source>
</evidence>
<keyword evidence="5" id="KW-0597">Phosphoprotein</keyword>
<evidence type="ECO:0000259" key="6">
    <source>
        <dbReference type="PROSITE" id="PS50110"/>
    </source>
</evidence>
<dbReference type="InterPro" id="IPR000160">
    <property type="entry name" value="GGDEF_dom"/>
</dbReference>
<gene>
    <name evidence="9" type="ORF">WOB96_10520</name>
</gene>
<feature type="modified residue" description="Phosphohistidine" evidence="4">
    <location>
        <position position="54"/>
    </location>
</feature>
<dbReference type="SUPFAM" id="SSF55073">
    <property type="entry name" value="Nucleotide cyclase"/>
    <property type="match status" value="1"/>
</dbReference>
<dbReference type="InterPro" id="IPR029787">
    <property type="entry name" value="Nucleotide_cyclase"/>
</dbReference>
<evidence type="ECO:0000256" key="4">
    <source>
        <dbReference type="PROSITE-ProRule" id="PRU00110"/>
    </source>
</evidence>
<comment type="caution">
    <text evidence="9">The sequence shown here is derived from an EMBL/GenBank/DDBJ whole genome shotgun (WGS) entry which is preliminary data.</text>
</comment>
<evidence type="ECO:0000259" key="7">
    <source>
        <dbReference type="PROSITE" id="PS50887"/>
    </source>
</evidence>
<dbReference type="SUPFAM" id="SSF52172">
    <property type="entry name" value="CheY-like"/>
    <property type="match status" value="2"/>
</dbReference>
<dbReference type="InterPro" id="IPR008207">
    <property type="entry name" value="Sig_transdc_His_kin_Hpt_dom"/>
</dbReference>
<dbReference type="InterPro" id="IPR043128">
    <property type="entry name" value="Rev_trsase/Diguanyl_cyclase"/>
</dbReference>
<feature type="domain" description="HPt" evidence="8">
    <location>
        <begin position="12"/>
        <end position="114"/>
    </location>
</feature>
<keyword evidence="9" id="KW-0548">Nucleotidyltransferase</keyword>
<dbReference type="SMART" id="SM00267">
    <property type="entry name" value="GGDEF"/>
    <property type="match status" value="1"/>
</dbReference>
<dbReference type="SUPFAM" id="SSF47226">
    <property type="entry name" value="Histidine-containing phosphotransfer domain, HPT domain"/>
    <property type="match status" value="1"/>
</dbReference>
<dbReference type="PROSITE" id="PS50110">
    <property type="entry name" value="RESPONSE_REGULATORY"/>
    <property type="match status" value="1"/>
</dbReference>
<evidence type="ECO:0000313" key="9">
    <source>
        <dbReference type="EMBL" id="MEK8090194.1"/>
    </source>
</evidence>
<dbReference type="EC" id="2.7.7.65" evidence="1"/>
<dbReference type="GO" id="GO:0052621">
    <property type="term" value="F:diguanylate cyclase activity"/>
    <property type="evidence" value="ECO:0007669"/>
    <property type="project" value="UniProtKB-EC"/>
</dbReference>
<dbReference type="PROSITE" id="PS50887">
    <property type="entry name" value="GGDEF"/>
    <property type="match status" value="1"/>
</dbReference>
<reference evidence="9 10" key="1">
    <citation type="submission" date="2024-04" db="EMBL/GenBank/DDBJ databases">
        <authorList>
            <person name="Abashina T."/>
            <person name="Shaikin A."/>
        </authorList>
    </citation>
    <scope>NUCLEOTIDE SEQUENCE [LARGE SCALE GENOMIC DNA]</scope>
    <source>
        <strain evidence="9 10">AAFK</strain>
    </source>
</reference>
<keyword evidence="2" id="KW-0902">Two-component regulatory system</keyword>
<dbReference type="InterPro" id="IPR001789">
    <property type="entry name" value="Sig_transdc_resp-reg_receiver"/>
</dbReference>
<feature type="domain" description="GGDEF" evidence="7">
    <location>
        <begin position="408"/>
        <end position="539"/>
    </location>
</feature>
<sequence>MTDQKDDFQAQLAILRARFLQQLPEQLKQMTAALARAATEPDSDGLQALHHLAHRLHGSGGAFGFHALSTAAGELEQAIQQLTASPSSADGNAVERLGRLLGVLEHQSEATSTTMEVLPPGKSPSPASDTLARIHLLAQASPEMQELRQQLAYFGYAIEPLANWQALQALRADERGLALIDLDLLDAGVSLSAQADQPDMSLVFLSQQGDLATRLRAVRLGGSAFFQRPLDTTALIDAIDGLVTRAGRAPYRVLIVEDSSTLADYYALLLRQAGMQPRCLDTPLRVLDELTDFLPDIILMDLYLGACNGFELAAVIRQQATYAGIPIVFLSAERNLGKQMNAMRLGGDDFITKPVDPDRLAASLASRADRARGMRALMSRDSLTGLLNHTHFTDQLDIEVARARRQQQPFCLAMIDIDFFKAVNDQYGHPVGDRVIKSLARLLQQRLRKTDIIGRYGGEEFAVILWADLADSFRVLNDIREQFSHIRHQASDDSFHATISIGVTGWPQQDGSDALYEAADQALYQAKHQGRNQVVAAWDSIPPLPSQHHPA</sequence>
<dbReference type="Pfam" id="PF00990">
    <property type="entry name" value="GGDEF"/>
    <property type="match status" value="1"/>
</dbReference>
<dbReference type="Proteomes" id="UP001446205">
    <property type="component" value="Unassembled WGS sequence"/>
</dbReference>
<dbReference type="InterPro" id="IPR050469">
    <property type="entry name" value="Diguanylate_Cyclase"/>
</dbReference>
<comment type="catalytic activity">
    <reaction evidence="3">
        <text>2 GTP = 3',3'-c-di-GMP + 2 diphosphate</text>
        <dbReference type="Rhea" id="RHEA:24898"/>
        <dbReference type="ChEBI" id="CHEBI:33019"/>
        <dbReference type="ChEBI" id="CHEBI:37565"/>
        <dbReference type="ChEBI" id="CHEBI:58805"/>
        <dbReference type="EC" id="2.7.7.65"/>
    </reaction>
</comment>